<feature type="domain" description="Type II secretion system protein GspF" evidence="8">
    <location>
        <begin position="271"/>
        <end position="389"/>
    </location>
</feature>
<feature type="transmembrane region" description="Helical" evidence="7">
    <location>
        <begin position="216"/>
        <end position="235"/>
    </location>
</feature>
<dbReference type="PANTHER" id="PTHR30012">
    <property type="entry name" value="GENERAL SECRETION PATHWAY PROTEIN"/>
    <property type="match status" value="1"/>
</dbReference>
<evidence type="ECO:0000256" key="2">
    <source>
        <dbReference type="ARBA" id="ARBA00005745"/>
    </source>
</evidence>
<dbReference type="InterPro" id="IPR018076">
    <property type="entry name" value="T2SS_GspF_dom"/>
</dbReference>
<feature type="transmembrane region" description="Helical" evidence="7">
    <location>
        <begin position="370"/>
        <end position="391"/>
    </location>
</feature>
<dbReference type="InterPro" id="IPR042094">
    <property type="entry name" value="T2SS_GspF_sf"/>
</dbReference>
<evidence type="ECO:0000313" key="9">
    <source>
        <dbReference type="EMBL" id="ARR01662.1"/>
    </source>
</evidence>
<proteinExistence type="inferred from homology"/>
<evidence type="ECO:0000256" key="4">
    <source>
        <dbReference type="ARBA" id="ARBA00022692"/>
    </source>
</evidence>
<comment type="subcellular location">
    <subcellularLocation>
        <location evidence="1">Cell membrane</location>
        <topology evidence="1">Multi-pass membrane protein</topology>
    </subcellularLocation>
</comment>
<comment type="similarity">
    <text evidence="2">Belongs to the GSP F family.</text>
</comment>
<keyword evidence="6 7" id="KW-0472">Membrane</keyword>
<evidence type="ECO:0000256" key="3">
    <source>
        <dbReference type="ARBA" id="ARBA00022475"/>
    </source>
</evidence>
<dbReference type="AlphaFoldDB" id="A0A1X9SZD9"/>
<gene>
    <name evidence="9" type="primary">ctsF</name>
    <name evidence="9" type="ORF">CVIC8964_0225</name>
</gene>
<dbReference type="Proteomes" id="UP000194265">
    <property type="component" value="Chromosome"/>
</dbReference>
<evidence type="ECO:0000256" key="7">
    <source>
        <dbReference type="SAM" id="Phobius"/>
    </source>
</evidence>
<dbReference type="EMBL" id="CP018791">
    <property type="protein sequence ID" value="ARR01662.1"/>
    <property type="molecule type" value="Genomic_DNA"/>
</dbReference>
<dbReference type="PANTHER" id="PTHR30012:SF0">
    <property type="entry name" value="TYPE II SECRETION SYSTEM PROTEIN F-RELATED"/>
    <property type="match status" value="1"/>
</dbReference>
<organism evidence="9 10">
    <name type="scientific">Campylobacter vicugnae</name>
    <dbReference type="NCBI Taxonomy" id="1660076"/>
    <lineage>
        <taxon>Bacteria</taxon>
        <taxon>Pseudomonadati</taxon>
        <taxon>Campylobacterota</taxon>
        <taxon>Epsilonproteobacteria</taxon>
        <taxon>Campylobacterales</taxon>
        <taxon>Campylobacteraceae</taxon>
        <taxon>Campylobacter</taxon>
    </lineage>
</organism>
<evidence type="ECO:0000256" key="5">
    <source>
        <dbReference type="ARBA" id="ARBA00022989"/>
    </source>
</evidence>
<dbReference type="Pfam" id="PF00482">
    <property type="entry name" value="T2SSF"/>
    <property type="match status" value="2"/>
</dbReference>
<protein>
    <submittedName>
        <fullName evidence="9">Transformation system, type II secretion system membrane protein CtsF</fullName>
    </submittedName>
</protein>
<evidence type="ECO:0000256" key="6">
    <source>
        <dbReference type="ARBA" id="ARBA00023136"/>
    </source>
</evidence>
<keyword evidence="3" id="KW-1003">Cell membrane</keyword>
<sequence length="400" mass="44213">MKLYKANIIINKEITTRTIKALSLQNAKDILAKEGVVISIKEINQLRLNLSFGKINERDLSIYIRQLSVLLEAGVSVLDAFVSVGNGCDNARLRQIFSDISMDLHAGASLEQALSGYKKELGTITLAMFSLGQNSGKLSNSLSLLSFMLEEIDNNKTKFKKAIRYPAIVLLTLIIAFNILIAMVVPSFNSVFASVGKELPLATRIILGLESLVNDYGFFVVFGAVLSTCLVLYFYKFSFKFRFKFDSFALKIPLLKGIILHSSLARFNLILSQLISVGMAMDRALDIANTVIENSYIRSKINQSSKDICNANALSTSFKKSGLYENIAIEIIKAAEQSGALDEMFGYVANYYKQKYDLVIDNLSAYLEPILLVIISAVVLLLGLGIFMPLWELSSGAILD</sequence>
<dbReference type="STRING" id="1660074.CVIC8964_0225"/>
<accession>A0A1X9SZD9</accession>
<feature type="domain" description="Type II secretion system protein GspF" evidence="8">
    <location>
        <begin position="63"/>
        <end position="186"/>
    </location>
</feature>
<dbReference type="InterPro" id="IPR003004">
    <property type="entry name" value="GspF/PilC"/>
</dbReference>
<keyword evidence="4 7" id="KW-0812">Transmembrane</keyword>
<feature type="transmembrane region" description="Helical" evidence="7">
    <location>
        <begin position="165"/>
        <end position="185"/>
    </location>
</feature>
<reference evidence="9 10" key="1">
    <citation type="journal article" date="2017" name="Genome Biol. Evol.">
        <title>Comparative Genomic Analysis Identifies a Campylobacter Clade Deficient in Selenium Metabolism.</title>
        <authorList>
            <person name="Miller W.G."/>
            <person name="Yee E."/>
            <person name="Lopes B.S."/>
            <person name="Chapman M.H."/>
            <person name="Huynh S."/>
            <person name="Bono J.L."/>
            <person name="Parker C.T."/>
            <person name="Strachan N.J.C."/>
            <person name="Forbes K.J."/>
        </authorList>
    </citation>
    <scope>NUCLEOTIDE SEQUENCE [LARGE SCALE GENOMIC DNA]</scope>
    <source>
        <strain evidence="9 10">RM8964</strain>
    </source>
</reference>
<keyword evidence="5 7" id="KW-1133">Transmembrane helix</keyword>
<dbReference type="RefSeq" id="WP_086333356.1">
    <property type="nucleotide sequence ID" value="NZ_CP018791.1"/>
</dbReference>
<evidence type="ECO:0000256" key="1">
    <source>
        <dbReference type="ARBA" id="ARBA00004651"/>
    </source>
</evidence>
<dbReference type="PRINTS" id="PR00812">
    <property type="entry name" value="BCTERIALGSPF"/>
</dbReference>
<evidence type="ECO:0000313" key="10">
    <source>
        <dbReference type="Proteomes" id="UP000194265"/>
    </source>
</evidence>
<evidence type="ECO:0000259" key="8">
    <source>
        <dbReference type="Pfam" id="PF00482"/>
    </source>
</evidence>
<dbReference type="Gene3D" id="1.20.81.30">
    <property type="entry name" value="Type II secretion system (T2SS), domain F"/>
    <property type="match status" value="2"/>
</dbReference>
<name>A0A1X9SZD9_9BACT</name>
<dbReference type="GO" id="GO:0005886">
    <property type="term" value="C:plasma membrane"/>
    <property type="evidence" value="ECO:0007669"/>
    <property type="project" value="UniProtKB-SubCell"/>
</dbReference>
<dbReference type="OrthoDB" id="9805682at2"/>